<dbReference type="Pfam" id="PF14302">
    <property type="entry name" value="DUF4377"/>
    <property type="match status" value="1"/>
</dbReference>
<organism evidence="4 5">
    <name type="scientific">Acinetobacter rudis CIP 110305</name>
    <dbReference type="NCBI Taxonomy" id="421052"/>
    <lineage>
        <taxon>Bacteria</taxon>
        <taxon>Pseudomonadati</taxon>
        <taxon>Pseudomonadota</taxon>
        <taxon>Gammaproteobacteria</taxon>
        <taxon>Moraxellales</taxon>
        <taxon>Moraxellaceae</taxon>
        <taxon>Acinetobacter</taxon>
    </lineage>
</organism>
<accession>S3NIS4</accession>
<keyword evidence="1" id="KW-0732">Signal</keyword>
<dbReference type="PROSITE" id="PS51257">
    <property type="entry name" value="PROKAR_LIPOPROTEIN"/>
    <property type="match status" value="1"/>
</dbReference>
<feature type="domain" description="DUF4377" evidence="3">
    <location>
        <begin position="168"/>
        <end position="251"/>
    </location>
</feature>
<dbReference type="RefSeq" id="WP_016655283.1">
    <property type="nucleotide sequence ID" value="NZ_KE340351.1"/>
</dbReference>
<reference evidence="4 5" key="1">
    <citation type="submission" date="2013-06" db="EMBL/GenBank/DDBJ databases">
        <title>The Genome Sequence of Acinetobacter rudis CIP 110305.</title>
        <authorList>
            <consortium name="The Broad Institute Genome Sequencing Platform"/>
            <consortium name="The Broad Institute Genome Sequencing Center for Infectious Disease"/>
            <person name="Cerqueira G."/>
            <person name="Feldgarden M."/>
            <person name="Courvalin P."/>
            <person name="Perichon B."/>
            <person name="Grillot-Courvalin C."/>
            <person name="Clermont D."/>
            <person name="Rocha E."/>
            <person name="Yoon E.-J."/>
            <person name="Nemec A."/>
            <person name="Young S.K."/>
            <person name="Zeng Q."/>
            <person name="Gargeya S."/>
            <person name="Fitzgerald M."/>
            <person name="Abouelleil A."/>
            <person name="Alvarado L."/>
            <person name="Berlin A.M."/>
            <person name="Chapman S.B."/>
            <person name="Dewar J."/>
            <person name="Goldberg J."/>
            <person name="Griggs A."/>
            <person name="Gujja S."/>
            <person name="Hansen M."/>
            <person name="Howarth C."/>
            <person name="Imamovic A."/>
            <person name="Larimer J."/>
            <person name="McCowan C."/>
            <person name="Murphy C."/>
            <person name="Pearson M."/>
            <person name="Priest M."/>
            <person name="Roberts A."/>
            <person name="Saif S."/>
            <person name="Shea T."/>
            <person name="Sykes S."/>
            <person name="Wortman J."/>
            <person name="Nusbaum C."/>
            <person name="Birren B."/>
        </authorList>
    </citation>
    <scope>NUCLEOTIDE SEQUENCE [LARGE SCALE GENOMIC DNA]</scope>
    <source>
        <strain evidence="4 5">CIP 110305</strain>
    </source>
</reference>
<protein>
    <recommendedName>
        <fullName evidence="6">DUF4377 domain-containing protein</fullName>
    </recommendedName>
</protein>
<keyword evidence="5" id="KW-1185">Reference proteome</keyword>
<sequence>MKIKYLALALIPFALAACQSTTTQQIKDVVSNVVTQQNAAQILPNYNWSYQPAGTNHPVTLSFLQKDQLLSIDTGCNMQGTSWKIENNQLVTGNVASTMKACEPALMKQEQQTGKIFNQAKIPFNITWNNEEQPVLNLTTATGEKISLIGEMTDEAKYQSAGEIIFLEVAPETRSCVGVGPQTCLQVREIKYDANGLKTHADKEWSNFYSSIKGFEHKANQRNVLRVKRFEIKNPAADQSKYAYVLDMVVESEQVKAK</sequence>
<dbReference type="InterPro" id="IPR053147">
    <property type="entry name" value="Hsp_HslJ-like"/>
</dbReference>
<dbReference type="PATRIC" id="fig|421052.3.peg.848"/>
<name>S3NIS4_9GAMM</name>
<evidence type="ECO:0000259" key="3">
    <source>
        <dbReference type="Pfam" id="PF14302"/>
    </source>
</evidence>
<evidence type="ECO:0000256" key="1">
    <source>
        <dbReference type="SAM" id="SignalP"/>
    </source>
</evidence>
<dbReference type="eggNOG" id="COG3187">
    <property type="taxonomic scope" value="Bacteria"/>
</dbReference>
<dbReference type="STRING" id="632955.GCA_000829675_02120"/>
<feature type="chain" id="PRO_5004523652" description="DUF4377 domain-containing protein" evidence="1">
    <location>
        <begin position="17"/>
        <end position="258"/>
    </location>
</feature>
<dbReference type="InterPro" id="IPR005184">
    <property type="entry name" value="DUF306_Meta_HslJ"/>
</dbReference>
<feature type="domain" description="DUF306" evidence="2">
    <location>
        <begin position="48"/>
        <end position="145"/>
    </location>
</feature>
<evidence type="ECO:0000259" key="2">
    <source>
        <dbReference type="Pfam" id="PF03724"/>
    </source>
</evidence>
<feature type="signal peptide" evidence="1">
    <location>
        <begin position="1"/>
        <end position="16"/>
    </location>
</feature>
<dbReference type="OrthoDB" id="7871744at2"/>
<dbReference type="EMBL" id="ATGI01000006">
    <property type="protein sequence ID" value="EPF79965.1"/>
    <property type="molecule type" value="Genomic_DNA"/>
</dbReference>
<dbReference type="InterPro" id="IPR025485">
    <property type="entry name" value="DUF4377"/>
</dbReference>
<dbReference type="PANTHER" id="PTHR35535:SF1">
    <property type="entry name" value="HEAT SHOCK PROTEIN HSLJ"/>
    <property type="match status" value="1"/>
</dbReference>
<dbReference type="Proteomes" id="UP000014568">
    <property type="component" value="Unassembled WGS sequence"/>
</dbReference>
<evidence type="ECO:0008006" key="6">
    <source>
        <dbReference type="Google" id="ProtNLM"/>
    </source>
</evidence>
<evidence type="ECO:0000313" key="4">
    <source>
        <dbReference type="EMBL" id="EPF79965.1"/>
    </source>
</evidence>
<dbReference type="AlphaFoldDB" id="S3NIS4"/>
<dbReference type="Pfam" id="PF03724">
    <property type="entry name" value="META"/>
    <property type="match status" value="1"/>
</dbReference>
<dbReference type="HOGENOM" id="CLU_063818_1_0_6"/>
<proteinExistence type="predicted"/>
<dbReference type="InterPro" id="IPR038670">
    <property type="entry name" value="HslJ-like_sf"/>
</dbReference>
<gene>
    <name evidence="4" type="ORF">F945_00856</name>
</gene>
<comment type="caution">
    <text evidence="4">The sequence shown here is derived from an EMBL/GenBank/DDBJ whole genome shotgun (WGS) entry which is preliminary data.</text>
</comment>
<dbReference type="Gene3D" id="2.40.128.270">
    <property type="match status" value="1"/>
</dbReference>
<evidence type="ECO:0000313" key="5">
    <source>
        <dbReference type="Proteomes" id="UP000014568"/>
    </source>
</evidence>
<dbReference type="PANTHER" id="PTHR35535">
    <property type="entry name" value="HEAT SHOCK PROTEIN HSLJ"/>
    <property type="match status" value="1"/>
</dbReference>